<evidence type="ECO:0000313" key="6">
    <source>
        <dbReference type="Proteomes" id="UP000184147"/>
    </source>
</evidence>
<evidence type="ECO:0000256" key="3">
    <source>
        <dbReference type="ARBA" id="ARBA00022840"/>
    </source>
</evidence>
<feature type="domain" description="ABC transporter" evidence="4">
    <location>
        <begin position="4"/>
        <end position="214"/>
    </location>
</feature>
<accession>A0A1M5A3Q6</accession>
<dbReference type="InterPro" id="IPR027417">
    <property type="entry name" value="P-loop_NTPase"/>
</dbReference>
<name>A0A1M5A3Q6_9FLAO</name>
<proteinExistence type="inferred from homology"/>
<dbReference type="Proteomes" id="UP000184147">
    <property type="component" value="Unassembled WGS sequence"/>
</dbReference>
<dbReference type="PROSITE" id="PS50893">
    <property type="entry name" value="ABC_TRANSPORTER_2"/>
    <property type="match status" value="1"/>
</dbReference>
<comment type="similarity">
    <text evidence="1">Belongs to the ABC transporter superfamily.</text>
</comment>
<keyword evidence="2" id="KW-0547">Nucleotide-binding</keyword>
<dbReference type="GO" id="GO:0005886">
    <property type="term" value="C:plasma membrane"/>
    <property type="evidence" value="ECO:0007669"/>
    <property type="project" value="TreeGrafter"/>
</dbReference>
<evidence type="ECO:0000256" key="2">
    <source>
        <dbReference type="ARBA" id="ARBA00022741"/>
    </source>
</evidence>
<dbReference type="RefSeq" id="WP_073362660.1">
    <property type="nucleotide sequence ID" value="NZ_FQVQ01000005.1"/>
</dbReference>
<keyword evidence="6" id="KW-1185">Reference proteome</keyword>
<dbReference type="InterPro" id="IPR015854">
    <property type="entry name" value="ABC_transpr_LolD-like"/>
</dbReference>
<gene>
    <name evidence="5" type="ORF">SAMN05444377_105138</name>
</gene>
<dbReference type="STRING" id="1124188.SAMN05444377_105138"/>
<evidence type="ECO:0000259" key="4">
    <source>
        <dbReference type="PROSITE" id="PS50893"/>
    </source>
</evidence>
<dbReference type="SMART" id="SM00382">
    <property type="entry name" value="AAA"/>
    <property type="match status" value="1"/>
</dbReference>
<dbReference type="GO" id="GO:0016887">
    <property type="term" value="F:ATP hydrolysis activity"/>
    <property type="evidence" value="ECO:0007669"/>
    <property type="project" value="InterPro"/>
</dbReference>
<dbReference type="Pfam" id="PF00005">
    <property type="entry name" value="ABC_tran"/>
    <property type="match status" value="1"/>
</dbReference>
<dbReference type="OrthoDB" id="1098100at2"/>
<dbReference type="InterPro" id="IPR003439">
    <property type="entry name" value="ABC_transporter-like_ATP-bd"/>
</dbReference>
<evidence type="ECO:0000313" key="5">
    <source>
        <dbReference type="EMBL" id="SHF24908.1"/>
    </source>
</evidence>
<keyword evidence="3 5" id="KW-0067">ATP-binding</keyword>
<evidence type="ECO:0000256" key="1">
    <source>
        <dbReference type="ARBA" id="ARBA00005417"/>
    </source>
</evidence>
<dbReference type="AlphaFoldDB" id="A0A1M5A3Q6"/>
<dbReference type="PANTHER" id="PTHR24220:SF689">
    <property type="entry name" value="LIPOPROTEIN-RELEASING SYSTEM ATP-BINDING PROTEIN LOLD"/>
    <property type="match status" value="1"/>
</dbReference>
<dbReference type="GO" id="GO:0005524">
    <property type="term" value="F:ATP binding"/>
    <property type="evidence" value="ECO:0007669"/>
    <property type="project" value="UniProtKB-KW"/>
</dbReference>
<dbReference type="SUPFAM" id="SSF52540">
    <property type="entry name" value="P-loop containing nucleoside triphosphate hydrolases"/>
    <property type="match status" value="1"/>
</dbReference>
<reference evidence="5 6" key="1">
    <citation type="submission" date="2016-11" db="EMBL/GenBank/DDBJ databases">
        <authorList>
            <person name="Jaros S."/>
            <person name="Januszkiewicz K."/>
            <person name="Wedrychowicz H."/>
        </authorList>
    </citation>
    <scope>NUCLEOTIDE SEQUENCE [LARGE SCALE GENOMIC DNA]</scope>
    <source>
        <strain evidence="5 6">DSM 25660</strain>
    </source>
</reference>
<sequence>MNKLGLHAVFPVYFSPKVAESSLWRQEIIFEKGNHYLIVAPSGSGKSTLATALFGNHFHYDGTITYDGQILQNLSLEELVRFRQKGIQLLFQDVRLIPEQTIRENVLMRTFGKVDAATQNLLETYAQRLGIAKVLDQKAAQCSYGERQRGAILRSLIHPADFLVYDECFSHLDAANRKAAYDLILEVALSHQAAVLFFELNAFAFPHQCHVLQL</sequence>
<dbReference type="InterPro" id="IPR003593">
    <property type="entry name" value="AAA+_ATPase"/>
</dbReference>
<dbReference type="Gene3D" id="3.40.50.300">
    <property type="entry name" value="P-loop containing nucleotide triphosphate hydrolases"/>
    <property type="match status" value="1"/>
</dbReference>
<dbReference type="GO" id="GO:0022857">
    <property type="term" value="F:transmembrane transporter activity"/>
    <property type="evidence" value="ECO:0007669"/>
    <property type="project" value="TreeGrafter"/>
</dbReference>
<dbReference type="EMBL" id="FQVQ01000005">
    <property type="protein sequence ID" value="SHF24908.1"/>
    <property type="molecule type" value="Genomic_DNA"/>
</dbReference>
<organism evidence="5 6">
    <name type="scientific">Flavobacterium fontis</name>
    <dbReference type="NCBI Taxonomy" id="1124188"/>
    <lineage>
        <taxon>Bacteria</taxon>
        <taxon>Pseudomonadati</taxon>
        <taxon>Bacteroidota</taxon>
        <taxon>Flavobacteriia</taxon>
        <taxon>Flavobacteriales</taxon>
        <taxon>Flavobacteriaceae</taxon>
        <taxon>Flavobacterium</taxon>
    </lineage>
</organism>
<dbReference type="PANTHER" id="PTHR24220">
    <property type="entry name" value="IMPORT ATP-BINDING PROTEIN"/>
    <property type="match status" value="1"/>
</dbReference>
<protein>
    <submittedName>
        <fullName evidence="5">Putative ABC transport system ATP-binding protein</fullName>
    </submittedName>
</protein>